<dbReference type="Gene3D" id="1.10.287.950">
    <property type="entry name" value="Methyl-accepting chemotaxis protein"/>
    <property type="match status" value="1"/>
</dbReference>
<feature type="domain" description="HAMP" evidence="7">
    <location>
        <begin position="202"/>
        <end position="256"/>
    </location>
</feature>
<evidence type="ECO:0000256" key="2">
    <source>
        <dbReference type="ARBA" id="ARBA00023224"/>
    </source>
</evidence>
<dbReference type="SMART" id="SM00304">
    <property type="entry name" value="HAMP"/>
    <property type="match status" value="1"/>
</dbReference>
<sequence>MNFTIKQKMTALITFLLGVAVLVTGLMLFTFIKINSSLDQMDRITKIQHAAMQGSIHMLKAREYEGEFFTRKDDKWTARVEKEVDEVYKVLDGLDKVNTDKKIKEHSTRARQLGKAYVDQFKGLVNTFKSGGDVVEGREELRDVINEFQPQLEAYIPKIADGLHKQASAELDSTISKGKTIMLAVLVGSAIGQVLMLLFIVLPILKSISSMTERLKDIATGEGDLTKRIEVTSKDEIGETAGWFNTFVENLAVIIGQVASNARQVTVVAESVRMNSSAMVASSEEMSGQAASVAVAAEEMSATAFEIANSCTRSAASASEADQATETGARVIQETIAGMQRIAERVREAAANVEELGAKSNQIGTIVGTIEDIADQTNMLALNAAIEAARAGEQGRGFAVVADEVRALSERTTKATKEIGDMIRMIQQETGGAVKAIENGVAEVENGTREASRSGEALGVITNEIQNVTQQMSQIATAAEEQSATTNTISQSIRQITDVVQESTDKAQSSASSAEELSRLADELQRLMGKFRV</sequence>
<dbReference type="GO" id="GO:0007165">
    <property type="term" value="P:signal transduction"/>
    <property type="evidence" value="ECO:0007669"/>
    <property type="project" value="UniProtKB-KW"/>
</dbReference>
<reference evidence="9" key="1">
    <citation type="submission" date="2017-02" db="EMBL/GenBank/DDBJ databases">
        <authorList>
            <person name="Varghese N."/>
            <person name="Submissions S."/>
        </authorList>
    </citation>
    <scope>NUCLEOTIDE SEQUENCE [LARGE SCALE GENOMIC DNA]</scope>
    <source>
        <strain evidence="9">ATCC BAA-34</strain>
    </source>
</reference>
<protein>
    <submittedName>
        <fullName evidence="8">Methyl-accepting chemotaxis protein</fullName>
    </submittedName>
</protein>
<dbReference type="CDD" id="cd06225">
    <property type="entry name" value="HAMP"/>
    <property type="match status" value="1"/>
</dbReference>
<evidence type="ECO:0000313" key="8">
    <source>
        <dbReference type="EMBL" id="SJZ33796.1"/>
    </source>
</evidence>
<dbReference type="SUPFAM" id="SSF58104">
    <property type="entry name" value="Methyl-accepting chemotaxis protein (MCP) signaling domain"/>
    <property type="match status" value="1"/>
</dbReference>
<dbReference type="PANTHER" id="PTHR32089">
    <property type="entry name" value="METHYL-ACCEPTING CHEMOTAXIS PROTEIN MCPB"/>
    <property type="match status" value="1"/>
</dbReference>
<dbReference type="PANTHER" id="PTHR32089:SF112">
    <property type="entry name" value="LYSOZYME-LIKE PROTEIN-RELATED"/>
    <property type="match status" value="1"/>
</dbReference>
<dbReference type="InterPro" id="IPR004089">
    <property type="entry name" value="MCPsignal_dom"/>
</dbReference>
<dbReference type="PROSITE" id="PS50111">
    <property type="entry name" value="CHEMOTAXIS_TRANSDUC_2"/>
    <property type="match status" value="1"/>
</dbReference>
<keyword evidence="5" id="KW-0472">Membrane</keyword>
<dbReference type="STRING" id="115783.SAMN02745119_00072"/>
<comment type="similarity">
    <text evidence="3">Belongs to the methyl-accepting chemotaxis (MCP) protein family.</text>
</comment>
<dbReference type="Pfam" id="PF00015">
    <property type="entry name" value="MCPsignal"/>
    <property type="match status" value="1"/>
</dbReference>
<evidence type="ECO:0000259" key="6">
    <source>
        <dbReference type="PROSITE" id="PS50111"/>
    </source>
</evidence>
<proteinExistence type="inferred from homology"/>
<gene>
    <name evidence="8" type="ORF">SAMN02745119_00072</name>
</gene>
<dbReference type="InterPro" id="IPR003660">
    <property type="entry name" value="HAMP_dom"/>
</dbReference>
<evidence type="ECO:0000256" key="1">
    <source>
        <dbReference type="ARBA" id="ARBA00004370"/>
    </source>
</evidence>
<comment type="subcellular location">
    <subcellularLocation>
        <location evidence="1">Membrane</location>
    </subcellularLocation>
</comment>
<dbReference type="EMBL" id="FUWR01000001">
    <property type="protein sequence ID" value="SJZ33796.1"/>
    <property type="molecule type" value="Genomic_DNA"/>
</dbReference>
<dbReference type="FunFam" id="1.10.287.950:FF:000001">
    <property type="entry name" value="Methyl-accepting chemotaxis sensory transducer"/>
    <property type="match status" value="1"/>
</dbReference>
<dbReference type="InterPro" id="IPR004090">
    <property type="entry name" value="Chemotax_Me-accpt_rcpt"/>
</dbReference>
<organism evidence="8 9">
    <name type="scientific">Trichlorobacter thiogenes</name>
    <dbReference type="NCBI Taxonomy" id="115783"/>
    <lineage>
        <taxon>Bacteria</taxon>
        <taxon>Pseudomonadati</taxon>
        <taxon>Thermodesulfobacteriota</taxon>
        <taxon>Desulfuromonadia</taxon>
        <taxon>Geobacterales</taxon>
        <taxon>Geobacteraceae</taxon>
        <taxon>Trichlorobacter</taxon>
    </lineage>
</organism>
<name>A0A1T4JUF7_9BACT</name>
<evidence type="ECO:0000256" key="5">
    <source>
        <dbReference type="SAM" id="Phobius"/>
    </source>
</evidence>
<feature type="transmembrane region" description="Helical" evidence="5">
    <location>
        <begin position="12"/>
        <end position="32"/>
    </location>
</feature>
<dbReference type="Pfam" id="PF00672">
    <property type="entry name" value="HAMP"/>
    <property type="match status" value="1"/>
</dbReference>
<dbReference type="OrthoDB" id="9791237at2"/>
<dbReference type="GO" id="GO:0004888">
    <property type="term" value="F:transmembrane signaling receptor activity"/>
    <property type="evidence" value="ECO:0007669"/>
    <property type="project" value="InterPro"/>
</dbReference>
<keyword evidence="5" id="KW-1133">Transmembrane helix</keyword>
<feature type="transmembrane region" description="Helical" evidence="5">
    <location>
        <begin position="181"/>
        <end position="205"/>
    </location>
</feature>
<dbReference type="PRINTS" id="PR00260">
    <property type="entry name" value="CHEMTRNSDUCR"/>
</dbReference>
<dbReference type="SMART" id="SM00283">
    <property type="entry name" value="MA"/>
    <property type="match status" value="1"/>
</dbReference>
<evidence type="ECO:0000259" key="7">
    <source>
        <dbReference type="PROSITE" id="PS50885"/>
    </source>
</evidence>
<evidence type="ECO:0000313" key="9">
    <source>
        <dbReference type="Proteomes" id="UP000190102"/>
    </source>
</evidence>
<keyword evidence="5" id="KW-0812">Transmembrane</keyword>
<dbReference type="RefSeq" id="WP_078788396.1">
    <property type="nucleotide sequence ID" value="NZ_FUWR01000001.1"/>
</dbReference>
<dbReference type="PROSITE" id="PS50885">
    <property type="entry name" value="HAMP"/>
    <property type="match status" value="1"/>
</dbReference>
<dbReference type="GO" id="GO:0016020">
    <property type="term" value="C:membrane"/>
    <property type="evidence" value="ECO:0007669"/>
    <property type="project" value="UniProtKB-SubCell"/>
</dbReference>
<dbReference type="CDD" id="cd11386">
    <property type="entry name" value="MCP_signal"/>
    <property type="match status" value="1"/>
</dbReference>
<evidence type="ECO:0000256" key="4">
    <source>
        <dbReference type="PROSITE-ProRule" id="PRU00284"/>
    </source>
</evidence>
<dbReference type="GO" id="GO:0006935">
    <property type="term" value="P:chemotaxis"/>
    <property type="evidence" value="ECO:0007669"/>
    <property type="project" value="InterPro"/>
</dbReference>
<evidence type="ECO:0000256" key="3">
    <source>
        <dbReference type="ARBA" id="ARBA00029447"/>
    </source>
</evidence>
<dbReference type="AlphaFoldDB" id="A0A1T4JUF7"/>
<accession>A0A1T4JUF7</accession>
<dbReference type="Proteomes" id="UP000190102">
    <property type="component" value="Unassembled WGS sequence"/>
</dbReference>
<keyword evidence="2 4" id="KW-0807">Transducer</keyword>
<feature type="domain" description="Methyl-accepting transducer" evidence="6">
    <location>
        <begin position="261"/>
        <end position="497"/>
    </location>
</feature>
<keyword evidence="9" id="KW-1185">Reference proteome</keyword>